<organism evidence="1 2">
    <name type="scientific">Pontibacter ummariensis</name>
    <dbReference type="NCBI Taxonomy" id="1610492"/>
    <lineage>
        <taxon>Bacteria</taxon>
        <taxon>Pseudomonadati</taxon>
        <taxon>Bacteroidota</taxon>
        <taxon>Cytophagia</taxon>
        <taxon>Cytophagales</taxon>
        <taxon>Hymenobacteraceae</taxon>
        <taxon>Pontibacter</taxon>
    </lineage>
</organism>
<dbReference type="Gene3D" id="3.40.710.10">
    <property type="entry name" value="DD-peptidase/beta-lactamase superfamily"/>
    <property type="match status" value="1"/>
</dbReference>
<proteinExistence type="predicted"/>
<dbReference type="InterPro" id="IPR012338">
    <property type="entry name" value="Beta-lactam/transpept-like"/>
</dbReference>
<evidence type="ECO:0008006" key="3">
    <source>
        <dbReference type="Google" id="ProtNLM"/>
    </source>
</evidence>
<gene>
    <name evidence="1" type="ORF">SAMN06296052_10745</name>
</gene>
<name>A0A239ETD2_9BACT</name>
<dbReference type="OrthoDB" id="9773047at2"/>
<evidence type="ECO:0000313" key="2">
    <source>
        <dbReference type="Proteomes" id="UP000198432"/>
    </source>
</evidence>
<sequence>MIKGDKLVVDKYLEGATKYSAYNGHSVTKSIMSALLGLAIQQRKLSSEDALVMLFTRKQKRNFNTVSRHCCEGVKTEKPRFLKKTGLF</sequence>
<dbReference type="Proteomes" id="UP000198432">
    <property type="component" value="Unassembled WGS sequence"/>
</dbReference>
<dbReference type="EMBL" id="FZOQ01000007">
    <property type="protein sequence ID" value="SNS47538.1"/>
    <property type="molecule type" value="Genomic_DNA"/>
</dbReference>
<accession>A0A239ETD2</accession>
<dbReference type="AlphaFoldDB" id="A0A239ETD2"/>
<keyword evidence="2" id="KW-1185">Reference proteome</keyword>
<reference evidence="2" key="1">
    <citation type="submission" date="2017-06" db="EMBL/GenBank/DDBJ databases">
        <authorList>
            <person name="Varghese N."/>
            <person name="Submissions S."/>
        </authorList>
    </citation>
    <scope>NUCLEOTIDE SEQUENCE [LARGE SCALE GENOMIC DNA]</scope>
    <source>
        <strain evidence="2">NKM1</strain>
    </source>
</reference>
<protein>
    <recommendedName>
        <fullName evidence="3">Beta-lactamase</fullName>
    </recommendedName>
</protein>
<evidence type="ECO:0000313" key="1">
    <source>
        <dbReference type="EMBL" id="SNS47538.1"/>
    </source>
</evidence>
<dbReference type="RefSeq" id="WP_089318949.1">
    <property type="nucleotide sequence ID" value="NZ_FZOQ01000007.1"/>
</dbReference>
<dbReference type="SUPFAM" id="SSF56601">
    <property type="entry name" value="beta-lactamase/transpeptidase-like"/>
    <property type="match status" value="1"/>
</dbReference>